<accession>A0AAN4NRP4</accession>
<dbReference type="AlphaFoldDB" id="A0AAN4NRP4"/>
<evidence type="ECO:0000313" key="1">
    <source>
        <dbReference type="EMBL" id="EZJ82085.1"/>
    </source>
</evidence>
<evidence type="ECO:0000313" key="2">
    <source>
        <dbReference type="Proteomes" id="UP000024043"/>
    </source>
</evidence>
<reference evidence="1 2" key="1">
    <citation type="submission" date="2014-03" db="EMBL/GenBank/DDBJ databases">
        <title>Genetic Variability of E. coli after antibiotic treatment.</title>
        <authorList>
            <person name="Silbergeld E."/>
            <person name="Coles C."/>
            <person name="Seidman J.C."/>
            <person name="You Y."/>
            <person name="George J."/>
            <person name="Nadendla S."/>
            <person name="Huot H."/>
            <person name="Daugherty S.C."/>
            <person name="Nagaraj S."/>
            <person name="Ott S."/>
            <person name="Klega K."/>
            <person name="Rasko D."/>
        </authorList>
    </citation>
    <scope>NUCLEOTIDE SEQUENCE [LARGE SCALE GENOMIC DNA]</scope>
    <source>
        <strain evidence="1 2">1-250-04_S3_C1</strain>
    </source>
</reference>
<dbReference type="Proteomes" id="UP000024043">
    <property type="component" value="Unassembled WGS sequence"/>
</dbReference>
<gene>
    <name evidence="1" type="ORF">AC00_4235</name>
</gene>
<sequence length="46" mass="5436">MNFFTFNVVPRYKNIFVILFIYIATCKENGKENKNQGKSPISKHKK</sequence>
<dbReference type="EMBL" id="JJLU01000121">
    <property type="protein sequence ID" value="EZJ82085.1"/>
    <property type="molecule type" value="Genomic_DNA"/>
</dbReference>
<comment type="caution">
    <text evidence="1">The sequence shown here is derived from an EMBL/GenBank/DDBJ whole genome shotgun (WGS) entry which is preliminary data.</text>
</comment>
<proteinExistence type="predicted"/>
<name>A0AAN4NRP4_ECOLX</name>
<organism evidence="1 2">
    <name type="scientific">Escherichia coli 1-250-04_S3_C1</name>
    <dbReference type="NCBI Taxonomy" id="1444135"/>
    <lineage>
        <taxon>Bacteria</taxon>
        <taxon>Pseudomonadati</taxon>
        <taxon>Pseudomonadota</taxon>
        <taxon>Gammaproteobacteria</taxon>
        <taxon>Enterobacterales</taxon>
        <taxon>Enterobacteriaceae</taxon>
        <taxon>Escherichia</taxon>
    </lineage>
</organism>
<protein>
    <submittedName>
        <fullName evidence="1">Uncharacterized protein</fullName>
    </submittedName>
</protein>